<dbReference type="PRINTS" id="PR01607">
    <property type="entry name" value="APYRASEFAMLY"/>
</dbReference>
<dbReference type="Proteomes" id="UP000283095">
    <property type="component" value="Chromosome"/>
</dbReference>
<evidence type="ECO:0000256" key="3">
    <source>
        <dbReference type="ARBA" id="ARBA00022525"/>
    </source>
</evidence>
<keyword evidence="4" id="KW-0732">Signal</keyword>
<accession>A0A3T0KLX0</accession>
<evidence type="ECO:0000313" key="10">
    <source>
        <dbReference type="Proteomes" id="UP000283095"/>
    </source>
</evidence>
<gene>
    <name evidence="9" type="ORF">BAOM_0695</name>
</gene>
<feature type="domain" description="5'-Nucleotidase C-terminal" evidence="8">
    <location>
        <begin position="341"/>
        <end position="489"/>
    </location>
</feature>
<dbReference type="RefSeq" id="WP_127759038.1">
    <property type="nucleotide sequence ID" value="NZ_CP026095.1"/>
</dbReference>
<sequence length="519" mass="57334">MSILHRVSFGFLLLFFILGTTDGSIASLHPSIAADYTHIQLLGLNDFHGQLDKYQDLSGNKVGGAEYLAAYLKKYKQENEHTLLVHSGDMVGGSPPISSLHQNEPTIEYLNLLNIDVGTPGNHEFDEGVHEMQRLINGEAGAFSGSTTSYCSANIINKKTGNLLFPPYIIKQINGINIGFIGVVTTETTKFLLPEYKEEIEVIDEVQAINQTAEVLKKKGITSIVVLAHISAKSDKTGGNPHEDLAKMAPQMDDEVDVIFGGHNHAYANTIVDNKLIVQAYSYGKAFSEVKLTINRHTKEIIHKEATIIPTVHHKIKPDQETLTLLKKYKKRIAPYMNKIIGKAPKEITRKQNGNGESPLAKIIAESGRNILGTDIAFYHHGGIRASLNEGIITKEDLYTTLPFHHRFVKITLTGEQIKTALEQQWTKDEENRLQAVGLTYTWNNTAPVGSRIITLKDIHGKEIQSKRAYTIAISNYLASGGDGFTAFTKGKLVEDGPLAVDALASYLQQRYPAEVAKH</sequence>
<evidence type="ECO:0000256" key="4">
    <source>
        <dbReference type="ARBA" id="ARBA00022729"/>
    </source>
</evidence>
<dbReference type="PANTHER" id="PTHR11575">
    <property type="entry name" value="5'-NUCLEOTIDASE-RELATED"/>
    <property type="match status" value="1"/>
</dbReference>
<evidence type="ECO:0000259" key="7">
    <source>
        <dbReference type="Pfam" id="PF00149"/>
    </source>
</evidence>
<dbReference type="PANTHER" id="PTHR11575:SF24">
    <property type="entry name" value="5'-NUCLEOTIDASE"/>
    <property type="match status" value="1"/>
</dbReference>
<keyword evidence="6" id="KW-0378">Hydrolase</keyword>
<evidence type="ECO:0000256" key="2">
    <source>
        <dbReference type="ARBA" id="ARBA00022512"/>
    </source>
</evidence>
<dbReference type="GO" id="GO:0008253">
    <property type="term" value="F:5'-nucleotidase activity"/>
    <property type="evidence" value="ECO:0007669"/>
    <property type="project" value="TreeGrafter"/>
</dbReference>
<dbReference type="InterPro" id="IPR006179">
    <property type="entry name" value="5_nucleotidase/apyrase"/>
</dbReference>
<dbReference type="SUPFAM" id="SSF56300">
    <property type="entry name" value="Metallo-dependent phosphatases"/>
    <property type="match status" value="1"/>
</dbReference>
<feature type="domain" description="Calcineurin-like phosphoesterase" evidence="7">
    <location>
        <begin position="42"/>
        <end position="267"/>
    </location>
</feature>
<dbReference type="GO" id="GO:0009166">
    <property type="term" value="P:nucleotide catabolic process"/>
    <property type="evidence" value="ECO:0007669"/>
    <property type="project" value="InterPro"/>
</dbReference>
<dbReference type="OrthoDB" id="9775118at2"/>
<comment type="similarity">
    <text evidence="6">Belongs to the 5'-nucleotidase family.</text>
</comment>
<evidence type="ECO:0000259" key="8">
    <source>
        <dbReference type="Pfam" id="PF02872"/>
    </source>
</evidence>
<evidence type="ECO:0008006" key="11">
    <source>
        <dbReference type="Google" id="ProtNLM"/>
    </source>
</evidence>
<dbReference type="FunFam" id="3.60.21.10:FF:000052">
    <property type="entry name" value="Endonuclease YhcR"/>
    <property type="match status" value="1"/>
</dbReference>
<dbReference type="InterPro" id="IPR036907">
    <property type="entry name" value="5'-Nucleotdase_C_sf"/>
</dbReference>
<keyword evidence="5" id="KW-0572">Peptidoglycan-anchor</keyword>
<evidence type="ECO:0000256" key="5">
    <source>
        <dbReference type="ARBA" id="ARBA00023088"/>
    </source>
</evidence>
<name>A0A3T0KLX0_9BACI</name>
<dbReference type="InterPro" id="IPR029052">
    <property type="entry name" value="Metallo-depent_PP-like"/>
</dbReference>
<dbReference type="Pfam" id="PF02872">
    <property type="entry name" value="5_nucleotid_C"/>
    <property type="match status" value="1"/>
</dbReference>
<keyword evidence="3" id="KW-0964">Secreted</keyword>
<evidence type="ECO:0000256" key="1">
    <source>
        <dbReference type="ARBA" id="ARBA00004168"/>
    </source>
</evidence>
<dbReference type="GO" id="GO:0000166">
    <property type="term" value="F:nucleotide binding"/>
    <property type="evidence" value="ECO:0007669"/>
    <property type="project" value="UniProtKB-KW"/>
</dbReference>
<comment type="subcellular location">
    <subcellularLocation>
        <location evidence="1">Secreted</location>
        <location evidence="1">Cell wall</location>
        <topology evidence="1">Peptidoglycan-anchor</topology>
    </subcellularLocation>
</comment>
<dbReference type="GO" id="GO:0030288">
    <property type="term" value="C:outer membrane-bounded periplasmic space"/>
    <property type="evidence" value="ECO:0007669"/>
    <property type="project" value="TreeGrafter"/>
</dbReference>
<dbReference type="SUPFAM" id="SSF55816">
    <property type="entry name" value="5'-nucleotidase (syn. UDP-sugar hydrolase), C-terminal domain"/>
    <property type="match status" value="1"/>
</dbReference>
<dbReference type="KEGG" id="pasa:BAOM_0695"/>
<dbReference type="InterPro" id="IPR004843">
    <property type="entry name" value="Calcineurin-like_PHP"/>
</dbReference>
<reference evidence="9 10" key="1">
    <citation type="submission" date="2018-01" db="EMBL/GenBank/DDBJ databases">
        <title>Bacillus asahii Genome sequencing and assembly.</title>
        <authorList>
            <person name="Jiang H."/>
            <person name="Feng Y."/>
            <person name="Zhao F."/>
            <person name="Lin X."/>
        </authorList>
    </citation>
    <scope>NUCLEOTIDE SEQUENCE [LARGE SCALE GENOMIC DNA]</scope>
    <source>
        <strain evidence="9 10">OM18</strain>
    </source>
</reference>
<dbReference type="EMBL" id="CP026095">
    <property type="protein sequence ID" value="AZV41327.1"/>
    <property type="molecule type" value="Genomic_DNA"/>
</dbReference>
<protein>
    <recommendedName>
        <fullName evidence="11">Bifunctional metallophosphatase/5'-nucleotidase</fullName>
    </recommendedName>
</protein>
<keyword evidence="2" id="KW-0134">Cell wall</keyword>
<proteinExistence type="inferred from homology"/>
<dbReference type="InterPro" id="IPR008334">
    <property type="entry name" value="5'-Nucleotdase_C"/>
</dbReference>
<keyword evidence="6" id="KW-0547">Nucleotide-binding</keyword>
<dbReference type="GO" id="GO:0008768">
    <property type="term" value="F:UDP-sugar diphosphatase activity"/>
    <property type="evidence" value="ECO:0007669"/>
    <property type="project" value="TreeGrafter"/>
</dbReference>
<evidence type="ECO:0000256" key="6">
    <source>
        <dbReference type="RuleBase" id="RU362119"/>
    </source>
</evidence>
<evidence type="ECO:0000313" key="9">
    <source>
        <dbReference type="EMBL" id="AZV41327.1"/>
    </source>
</evidence>
<dbReference type="Gene3D" id="3.60.21.10">
    <property type="match status" value="1"/>
</dbReference>
<dbReference type="Gene3D" id="3.90.780.10">
    <property type="entry name" value="5'-Nucleotidase, C-terminal domain"/>
    <property type="match status" value="1"/>
</dbReference>
<organism evidence="9 10">
    <name type="scientific">Peribacillus asahii</name>
    <dbReference type="NCBI Taxonomy" id="228899"/>
    <lineage>
        <taxon>Bacteria</taxon>
        <taxon>Bacillati</taxon>
        <taxon>Bacillota</taxon>
        <taxon>Bacilli</taxon>
        <taxon>Bacillales</taxon>
        <taxon>Bacillaceae</taxon>
        <taxon>Peribacillus</taxon>
    </lineage>
</organism>
<dbReference type="AlphaFoldDB" id="A0A3T0KLX0"/>
<dbReference type="Pfam" id="PF00149">
    <property type="entry name" value="Metallophos"/>
    <property type="match status" value="1"/>
</dbReference>